<feature type="compositionally biased region" description="Basic and acidic residues" evidence="10">
    <location>
        <begin position="189"/>
        <end position="199"/>
    </location>
</feature>
<dbReference type="OrthoDB" id="189220at2759"/>
<dbReference type="FunFam" id="1.10.1300.10:FF:000004">
    <property type="entry name" value="Phosphodiesterase"/>
    <property type="match status" value="1"/>
</dbReference>
<feature type="region of interest" description="Disordered" evidence="10">
    <location>
        <begin position="565"/>
        <end position="599"/>
    </location>
</feature>
<evidence type="ECO:0000256" key="2">
    <source>
        <dbReference type="ARBA" id="ARBA00004703"/>
    </source>
</evidence>
<dbReference type="InterPro" id="IPR023088">
    <property type="entry name" value="PDEase"/>
</dbReference>
<proteinExistence type="inferred from homology"/>
<organism evidence="12 13">
    <name type="scientific">Spodoptera litura</name>
    <name type="common">Asian cotton leafworm</name>
    <dbReference type="NCBI Taxonomy" id="69820"/>
    <lineage>
        <taxon>Eukaryota</taxon>
        <taxon>Metazoa</taxon>
        <taxon>Ecdysozoa</taxon>
        <taxon>Arthropoda</taxon>
        <taxon>Hexapoda</taxon>
        <taxon>Insecta</taxon>
        <taxon>Pterygota</taxon>
        <taxon>Neoptera</taxon>
        <taxon>Endopterygota</taxon>
        <taxon>Lepidoptera</taxon>
        <taxon>Glossata</taxon>
        <taxon>Ditrysia</taxon>
        <taxon>Noctuoidea</taxon>
        <taxon>Noctuidae</taxon>
        <taxon>Amphipyrinae</taxon>
        <taxon>Spodoptera</taxon>
    </lineage>
</organism>
<keyword evidence="12" id="KW-1185">Reference proteome</keyword>
<dbReference type="Pfam" id="PF00233">
    <property type="entry name" value="PDEase_I"/>
    <property type="match status" value="1"/>
</dbReference>
<comment type="cofactor">
    <cofactor evidence="9">
        <name>a divalent metal cation</name>
        <dbReference type="ChEBI" id="CHEBI:60240"/>
    </cofactor>
    <text evidence="9">Binds 2 divalent metal cations per subunit. Site 1 may preferentially bind zinc ions, while site 2 has a preference for magnesium and/or manganese ions.</text>
</comment>
<feature type="binding site" evidence="7">
    <location>
        <position position="354"/>
    </location>
    <ligand>
        <name>AMP</name>
        <dbReference type="ChEBI" id="CHEBI:456215"/>
    </ligand>
</feature>
<feature type="binding site" evidence="7">
    <location>
        <position position="516"/>
    </location>
    <ligand>
        <name>AMP</name>
        <dbReference type="ChEBI" id="CHEBI:456215"/>
    </ligand>
</feature>
<dbReference type="PROSITE" id="PS51845">
    <property type="entry name" value="PDEASE_I_2"/>
    <property type="match status" value="1"/>
</dbReference>
<dbReference type="KEGG" id="sliu:111360816"/>
<feature type="compositionally biased region" description="Low complexity" evidence="10">
    <location>
        <begin position="651"/>
        <end position="660"/>
    </location>
</feature>
<feature type="domain" description="PDEase" evidence="11">
    <location>
        <begin position="237"/>
        <end position="561"/>
    </location>
</feature>
<evidence type="ECO:0000313" key="12">
    <source>
        <dbReference type="Proteomes" id="UP000301870"/>
    </source>
</evidence>
<feature type="compositionally biased region" description="Acidic residues" evidence="10">
    <location>
        <begin position="571"/>
        <end position="582"/>
    </location>
</feature>
<sequence length="962" mass="109540">MQRCGFCSVLSGLLRRAMCVGSRRGSSESYYRELGDQDTLKIEDKSSDLSDDAEEETSLCHGNHDSPRASPRSSPRVTPHTSPRVTPHTSPGTSPRSSRRTSPRTSSRTSRRDSPRTSPRPSRRASPKTSPRSSRRTSPRTSPRPFWRTSPRMYSRAFRWTSPRISPQSSPRTSPRMSRRTSRFSQSDIHPDSLEEKVHGSNNTPQKNLSAGRFLTMHKRRKKRLITRSLYIEKALLDDLSLGQVQCILNNSYKWKFNAFTLENVSGGRCLPVLCVHLFQMYGLLNHFNLDAAKAWKLFSLIEEGYHSTNPYHNSIHAADVTQAMHCFLQQKRIRDHLTPLEIMGSLLAAIAHDLDHPGVNQPFLIATSNHLAALYQNTSVLENHHWRSAMSCLIESGLLDQLPSSHGLRATLEKQISSLILATDITRQQEYLNHFKNHLDMNTLDMRKQEHRHLVLQIALKCADISNPCRPWEISRKWSLKVCEEFFRQGDYERKLNLPVTALCDRHTTSIPKIQTGFFKFVVTPLISEWHRFLQNDLSSQMLNNLLFNQQKWETLVLEEQAQETRTEISDADAADDDLDTGSDTNMSDSSELLLPPRRCSLNPVRHNAFKEQLRRFSVPLNVFQDSKFKNREREKSRASSLAEPRPRCSRSPAPSEPSLHSQLSVRGHCEHQQEPTERVLSSEKLLPDSSIASITTPVQATRLNTVLKEGGSWKLVRQQTFPPLESTSREHSLASRPIHTSNEDSIFLTRVRPDFLQFDQGPSQRDSKGHQLVVRDIKKTDTEESSESSAEASEPPRLQKENSEPQKPSKKESTTVGSQLRDNLASMPLPPLESDPLLQRRRKSMPADVFPFTPKERKVREVPPVFPQFVHRTFSEKESWTRRRGSAPLPVAPSELRGLASLGSPRHSVNGGRRKPSPIVSCQQWLAKATLSIQERRLQKFPRRSSLPVEVCRHTNAEDT</sequence>
<dbReference type="EC" id="3.1.4.-" evidence="9"/>
<gene>
    <name evidence="13" type="primary">LOC111360816</name>
</gene>
<dbReference type="CDD" id="cd00077">
    <property type="entry name" value="HDc"/>
    <property type="match status" value="1"/>
</dbReference>
<feature type="compositionally biased region" description="Low complexity" evidence="10">
    <location>
        <begin position="86"/>
        <end position="96"/>
    </location>
</feature>
<dbReference type="GO" id="GO:0004115">
    <property type="term" value="F:3',5'-cyclic-AMP phosphodiesterase activity"/>
    <property type="evidence" value="ECO:0007669"/>
    <property type="project" value="UniProtKB-EC"/>
</dbReference>
<feature type="binding site" evidence="8">
    <location>
        <position position="354"/>
    </location>
    <ligand>
        <name>Zn(2+)</name>
        <dbReference type="ChEBI" id="CHEBI:29105"/>
        <label>2</label>
    </ligand>
</feature>
<protein>
    <recommendedName>
        <fullName evidence="9">Phosphodiesterase</fullName>
        <ecNumber evidence="9">3.1.4.-</ecNumber>
    </recommendedName>
</protein>
<feature type="binding site" evidence="7">
    <location>
        <begin position="313"/>
        <end position="317"/>
    </location>
    <ligand>
        <name>AMP</name>
        <dbReference type="ChEBI" id="CHEBI:456215"/>
    </ligand>
</feature>
<feature type="compositionally biased region" description="Basic and acidic residues" evidence="10">
    <location>
        <begin position="30"/>
        <end position="48"/>
    </location>
</feature>
<evidence type="ECO:0000256" key="9">
    <source>
        <dbReference type="RuleBase" id="RU363067"/>
    </source>
</evidence>
<evidence type="ECO:0000259" key="11">
    <source>
        <dbReference type="PROSITE" id="PS51845"/>
    </source>
</evidence>
<name>A0A9J7EQY8_SPOLT</name>
<evidence type="ECO:0000256" key="10">
    <source>
        <dbReference type="SAM" id="MobiDB-lite"/>
    </source>
</evidence>
<dbReference type="InterPro" id="IPR036971">
    <property type="entry name" value="PDEase_catalytic_dom_sf"/>
</dbReference>
<feature type="region of interest" description="Disordered" evidence="10">
    <location>
        <begin position="878"/>
        <end position="919"/>
    </location>
</feature>
<dbReference type="Gene3D" id="1.10.1300.10">
    <property type="entry name" value="3'5'-cyclic nucleotide phosphodiesterase, catalytic domain"/>
    <property type="match status" value="1"/>
</dbReference>
<feature type="compositionally biased region" description="Polar residues" evidence="10">
    <location>
        <begin position="200"/>
        <end position="209"/>
    </location>
</feature>
<evidence type="ECO:0000256" key="4">
    <source>
        <dbReference type="ARBA" id="ARBA00022801"/>
    </source>
</evidence>
<dbReference type="AlphaFoldDB" id="A0A9J7EQY8"/>
<feature type="binding site" evidence="8">
    <location>
        <position position="465"/>
    </location>
    <ligand>
        <name>Zn(2+)</name>
        <dbReference type="ChEBI" id="CHEBI:29105"/>
        <label>1</label>
    </ligand>
</feature>
<dbReference type="GO" id="GO:0046872">
    <property type="term" value="F:metal ion binding"/>
    <property type="evidence" value="ECO:0007669"/>
    <property type="project" value="UniProtKB-KW"/>
</dbReference>
<dbReference type="SMART" id="SM00471">
    <property type="entry name" value="HDc"/>
    <property type="match status" value="1"/>
</dbReference>
<evidence type="ECO:0000256" key="7">
    <source>
        <dbReference type="PIRSR" id="PIRSR623088-2"/>
    </source>
</evidence>
<feature type="region of interest" description="Disordered" evidence="10">
    <location>
        <begin position="781"/>
        <end position="844"/>
    </location>
</feature>
<dbReference type="PROSITE" id="PS00126">
    <property type="entry name" value="PDEASE_I_1"/>
    <property type="match status" value="1"/>
</dbReference>
<comment type="catalytic activity">
    <reaction evidence="1">
        <text>3',5'-cyclic AMP + H2O = AMP + H(+)</text>
        <dbReference type="Rhea" id="RHEA:25277"/>
        <dbReference type="ChEBI" id="CHEBI:15377"/>
        <dbReference type="ChEBI" id="CHEBI:15378"/>
        <dbReference type="ChEBI" id="CHEBI:58165"/>
        <dbReference type="ChEBI" id="CHEBI:456215"/>
        <dbReference type="EC" id="3.1.4.53"/>
    </reaction>
</comment>
<feature type="region of interest" description="Disordered" evidence="10">
    <location>
        <begin position="631"/>
        <end position="668"/>
    </location>
</feature>
<feature type="compositionally biased region" description="Basic and acidic residues" evidence="10">
    <location>
        <begin position="799"/>
        <end position="815"/>
    </location>
</feature>
<comment type="similarity">
    <text evidence="5">Belongs to the cyclic nucleotide phosphodiesterase family. PDE7 subfamily.</text>
</comment>
<reference evidence="13" key="1">
    <citation type="submission" date="2025-08" db="UniProtKB">
        <authorList>
            <consortium name="RefSeq"/>
        </authorList>
    </citation>
    <scope>IDENTIFICATION</scope>
    <source>
        <strain evidence="13">Ishihara</strain>
        <tissue evidence="13">Whole body</tissue>
    </source>
</reference>
<feature type="active site" description="Proton donor" evidence="6">
    <location>
        <position position="313"/>
    </location>
</feature>
<dbReference type="Proteomes" id="UP000301870">
    <property type="component" value="Chromosome Z"/>
</dbReference>
<feature type="region of interest" description="Disordered" evidence="10">
    <location>
        <begin position="22"/>
        <end position="209"/>
    </location>
</feature>
<keyword evidence="4 9" id="KW-0378">Hydrolase</keyword>
<feature type="binding site" evidence="8">
    <location>
        <position position="354"/>
    </location>
    <ligand>
        <name>Zn(2+)</name>
        <dbReference type="ChEBI" id="CHEBI:29105"/>
        <label>1</label>
    </ligand>
</feature>
<dbReference type="PANTHER" id="PTHR11347">
    <property type="entry name" value="CYCLIC NUCLEOTIDE PHOSPHODIESTERASE"/>
    <property type="match status" value="1"/>
</dbReference>
<feature type="compositionally biased region" description="Polar residues" evidence="10">
    <location>
        <begin position="583"/>
        <end position="592"/>
    </location>
</feature>
<evidence type="ECO:0000256" key="6">
    <source>
        <dbReference type="PIRSR" id="PIRSR623088-1"/>
    </source>
</evidence>
<dbReference type="InterPro" id="IPR003607">
    <property type="entry name" value="HD/PDEase_dom"/>
</dbReference>
<feature type="binding site" evidence="8">
    <location>
        <position position="317"/>
    </location>
    <ligand>
        <name>Zn(2+)</name>
        <dbReference type="ChEBI" id="CHEBI:29105"/>
        <label>1</label>
    </ligand>
</feature>
<dbReference type="InterPro" id="IPR002073">
    <property type="entry name" value="PDEase_catalytic_dom"/>
</dbReference>
<dbReference type="GeneID" id="111360816"/>
<dbReference type="PRINTS" id="PR00387">
    <property type="entry name" value="PDIESTERASE1"/>
</dbReference>
<feature type="compositionally biased region" description="Low complexity" evidence="10">
    <location>
        <begin position="161"/>
        <end position="176"/>
    </location>
</feature>
<dbReference type="InterPro" id="IPR023174">
    <property type="entry name" value="PDEase_CS"/>
</dbReference>
<feature type="binding site" evidence="8">
    <location>
        <position position="353"/>
    </location>
    <ligand>
        <name>Zn(2+)</name>
        <dbReference type="ChEBI" id="CHEBI:29105"/>
        <label>1</label>
    </ligand>
</feature>
<evidence type="ECO:0000256" key="8">
    <source>
        <dbReference type="PIRSR" id="PIRSR623088-3"/>
    </source>
</evidence>
<evidence type="ECO:0000256" key="5">
    <source>
        <dbReference type="ARBA" id="ARBA00061458"/>
    </source>
</evidence>
<feature type="binding site" evidence="7">
    <location>
        <position position="465"/>
    </location>
    <ligand>
        <name>AMP</name>
        <dbReference type="ChEBI" id="CHEBI:456215"/>
    </ligand>
</feature>
<comment type="pathway">
    <text evidence="2">Purine metabolism; 3',5'-cyclic AMP degradation; AMP from 3',5'-cyclic AMP: step 1/1.</text>
</comment>
<dbReference type="GO" id="GO:0007165">
    <property type="term" value="P:signal transduction"/>
    <property type="evidence" value="ECO:0007669"/>
    <property type="project" value="InterPro"/>
</dbReference>
<keyword evidence="3 8" id="KW-0479">Metal-binding</keyword>
<dbReference type="RefSeq" id="XP_022832812.1">
    <property type="nucleotide sequence ID" value="XM_022977044.1"/>
</dbReference>
<evidence type="ECO:0000313" key="13">
    <source>
        <dbReference type="RefSeq" id="XP_022832812.1"/>
    </source>
</evidence>
<dbReference type="SUPFAM" id="SSF109604">
    <property type="entry name" value="HD-domain/PDEase-like"/>
    <property type="match status" value="1"/>
</dbReference>
<accession>A0A9J7EQY8</accession>
<feature type="compositionally biased region" description="Low complexity" evidence="10">
    <location>
        <begin position="139"/>
        <end position="152"/>
    </location>
</feature>
<evidence type="ECO:0000256" key="1">
    <source>
        <dbReference type="ARBA" id="ARBA00000621"/>
    </source>
</evidence>
<evidence type="ECO:0000256" key="3">
    <source>
        <dbReference type="ARBA" id="ARBA00022723"/>
    </source>
</evidence>